<accession>A0A448WUG8</accession>
<protein>
    <recommendedName>
        <fullName evidence="3">Glycosyl hydrolase family 38 C-terminal domain-containing protein</fullName>
    </recommendedName>
</protein>
<dbReference type="EMBL" id="CAAALY010047040">
    <property type="protein sequence ID" value="VEL20563.1"/>
    <property type="molecule type" value="Genomic_DNA"/>
</dbReference>
<dbReference type="SUPFAM" id="SSF74650">
    <property type="entry name" value="Galactose mutarotase-like"/>
    <property type="match status" value="1"/>
</dbReference>
<dbReference type="GO" id="GO:0003824">
    <property type="term" value="F:catalytic activity"/>
    <property type="evidence" value="ECO:0007669"/>
    <property type="project" value="InterPro"/>
</dbReference>
<dbReference type="OrthoDB" id="2016903at2759"/>
<dbReference type="InterPro" id="IPR011013">
    <property type="entry name" value="Gal_mutarotase_sf_dom"/>
</dbReference>
<organism evidence="1 2">
    <name type="scientific">Protopolystoma xenopodis</name>
    <dbReference type="NCBI Taxonomy" id="117903"/>
    <lineage>
        <taxon>Eukaryota</taxon>
        <taxon>Metazoa</taxon>
        <taxon>Spiralia</taxon>
        <taxon>Lophotrochozoa</taxon>
        <taxon>Platyhelminthes</taxon>
        <taxon>Monogenea</taxon>
        <taxon>Polyopisthocotylea</taxon>
        <taxon>Polystomatidea</taxon>
        <taxon>Polystomatidae</taxon>
        <taxon>Protopolystoma</taxon>
    </lineage>
</organism>
<evidence type="ECO:0008006" key="3">
    <source>
        <dbReference type="Google" id="ProtNLM"/>
    </source>
</evidence>
<comment type="caution">
    <text evidence="1">The sequence shown here is derived from an EMBL/GenBank/DDBJ whole genome shotgun (WGS) entry which is preliminary data.</text>
</comment>
<gene>
    <name evidence="1" type="ORF">PXEA_LOCUS14003</name>
</gene>
<dbReference type="GO" id="GO:0030246">
    <property type="term" value="F:carbohydrate binding"/>
    <property type="evidence" value="ECO:0007669"/>
    <property type="project" value="InterPro"/>
</dbReference>
<dbReference type="AlphaFoldDB" id="A0A448WUG8"/>
<dbReference type="Proteomes" id="UP000784294">
    <property type="component" value="Unassembled WGS sequence"/>
</dbReference>
<reference evidence="1" key="1">
    <citation type="submission" date="2018-11" db="EMBL/GenBank/DDBJ databases">
        <authorList>
            <consortium name="Pathogen Informatics"/>
        </authorList>
    </citation>
    <scope>NUCLEOTIDE SEQUENCE</scope>
</reference>
<proteinExistence type="predicted"/>
<sequence>MRDGEVELMVHRRTVNDDHLGVDEALRENGEDGNGTHFAIHILYSLTIYLHAFWG</sequence>
<evidence type="ECO:0000313" key="1">
    <source>
        <dbReference type="EMBL" id="VEL20563.1"/>
    </source>
</evidence>
<dbReference type="GO" id="GO:0005975">
    <property type="term" value="P:carbohydrate metabolic process"/>
    <property type="evidence" value="ECO:0007669"/>
    <property type="project" value="InterPro"/>
</dbReference>
<evidence type="ECO:0000313" key="2">
    <source>
        <dbReference type="Proteomes" id="UP000784294"/>
    </source>
</evidence>
<name>A0A448WUG8_9PLAT</name>
<dbReference type="Gene3D" id="2.70.98.30">
    <property type="entry name" value="Golgi alpha-mannosidase II, domain 4"/>
    <property type="match status" value="1"/>
</dbReference>
<keyword evidence="2" id="KW-1185">Reference proteome</keyword>